<sequence>ARLNSGVRLMEKTRSPLIDLGILIAVLPAFLFTIGTAYRNGYLSALRLNAAILDQNFHQTTYQGFIQLMSHGFTALALAAVLLTILAYTVIPYLTDYLEKQPKLRKFIAIAFSPPSRNPTEHGARRISLAAITVMIGSVMYLYCLAHFENSGRNAGAAELKALLAAKYENSRNIKVVIDGKPVDLVYIACGSTNCAGYAPTSKRLVYFPQGVMSFPAPSI</sequence>
<evidence type="ECO:0000256" key="1">
    <source>
        <dbReference type="SAM" id="Phobius"/>
    </source>
</evidence>
<comment type="caution">
    <text evidence="2">The sequence shown here is derived from an EMBL/GenBank/DDBJ whole genome shotgun (WGS) entry which is preliminary data.</text>
</comment>
<evidence type="ECO:0000313" key="2">
    <source>
        <dbReference type="EMBL" id="MBZ4187243.1"/>
    </source>
</evidence>
<protein>
    <submittedName>
        <fullName evidence="2">Uncharacterized protein</fullName>
    </submittedName>
</protein>
<keyword evidence="1" id="KW-1133">Transmembrane helix</keyword>
<keyword evidence="3" id="KW-1185">Reference proteome</keyword>
<reference evidence="2" key="1">
    <citation type="submission" date="2021-09" db="EMBL/GenBank/DDBJ databases">
        <authorList>
            <person name="Wu T."/>
            <person name="Guo S.Z."/>
        </authorList>
    </citation>
    <scope>NUCLEOTIDE SEQUENCE</scope>
    <source>
        <strain evidence="2">RSS-23</strain>
    </source>
</reference>
<organism evidence="2 3">
    <name type="scientific">Thermomonas beijingensis</name>
    <dbReference type="NCBI Taxonomy" id="2872701"/>
    <lineage>
        <taxon>Bacteria</taxon>
        <taxon>Pseudomonadati</taxon>
        <taxon>Pseudomonadota</taxon>
        <taxon>Gammaproteobacteria</taxon>
        <taxon>Lysobacterales</taxon>
        <taxon>Lysobacteraceae</taxon>
        <taxon>Thermomonas</taxon>
    </lineage>
</organism>
<feature type="transmembrane region" description="Helical" evidence="1">
    <location>
        <begin position="20"/>
        <end position="38"/>
    </location>
</feature>
<gene>
    <name evidence="2" type="ORF">K7B09_13015</name>
</gene>
<dbReference type="Proteomes" id="UP001430290">
    <property type="component" value="Unassembled WGS sequence"/>
</dbReference>
<feature type="transmembrane region" description="Helical" evidence="1">
    <location>
        <begin position="127"/>
        <end position="148"/>
    </location>
</feature>
<name>A0ABS7THD1_9GAMM</name>
<keyword evidence="1" id="KW-0812">Transmembrane</keyword>
<evidence type="ECO:0000313" key="3">
    <source>
        <dbReference type="Proteomes" id="UP001430290"/>
    </source>
</evidence>
<dbReference type="EMBL" id="JAIQDJ010000048">
    <property type="protein sequence ID" value="MBZ4187243.1"/>
    <property type="molecule type" value="Genomic_DNA"/>
</dbReference>
<keyword evidence="1" id="KW-0472">Membrane</keyword>
<feature type="non-terminal residue" evidence="2">
    <location>
        <position position="1"/>
    </location>
</feature>
<dbReference type="RefSeq" id="WP_223629907.1">
    <property type="nucleotide sequence ID" value="NZ_JAIQDJ010000048.1"/>
</dbReference>
<feature type="transmembrane region" description="Helical" evidence="1">
    <location>
        <begin position="73"/>
        <end position="95"/>
    </location>
</feature>
<accession>A0ABS7THD1</accession>
<proteinExistence type="predicted"/>